<evidence type="ECO:0000256" key="1">
    <source>
        <dbReference type="ARBA" id="ARBA00004202"/>
    </source>
</evidence>
<dbReference type="EMBL" id="CP014518">
    <property type="protein sequence ID" value="AMM31650.1"/>
    <property type="molecule type" value="Genomic_DNA"/>
</dbReference>
<evidence type="ECO:0000259" key="9">
    <source>
        <dbReference type="PROSITE" id="PS50893"/>
    </source>
</evidence>
<name>A0A126ZWV3_9MICC</name>
<evidence type="ECO:0000256" key="4">
    <source>
        <dbReference type="ARBA" id="ARBA00022737"/>
    </source>
</evidence>
<dbReference type="PANTHER" id="PTHR43790:SF9">
    <property type="entry name" value="GALACTOFURANOSE TRANSPORTER ATP-BINDING PROTEIN YTFR"/>
    <property type="match status" value="1"/>
</dbReference>
<dbReference type="InterPro" id="IPR017871">
    <property type="entry name" value="ABC_transporter-like_CS"/>
</dbReference>
<protein>
    <submittedName>
        <fullName evidence="10">Arabinose import ATP-binding protein AraG</fullName>
    </submittedName>
</protein>
<keyword evidence="5" id="KW-0547">Nucleotide-binding</keyword>
<keyword evidence="2" id="KW-0813">Transport</keyword>
<keyword evidence="8" id="KW-0472">Membrane</keyword>
<evidence type="ECO:0000256" key="8">
    <source>
        <dbReference type="ARBA" id="ARBA00023136"/>
    </source>
</evidence>
<evidence type="ECO:0000313" key="10">
    <source>
        <dbReference type="EMBL" id="AMM31650.1"/>
    </source>
</evidence>
<evidence type="ECO:0000256" key="2">
    <source>
        <dbReference type="ARBA" id="ARBA00022448"/>
    </source>
</evidence>
<accession>A0A126ZWV3</accession>
<dbReference type="CDD" id="cd03216">
    <property type="entry name" value="ABC_Carb_Monos_I"/>
    <property type="match status" value="1"/>
</dbReference>
<dbReference type="CDD" id="cd03215">
    <property type="entry name" value="ABC_Carb_Monos_II"/>
    <property type="match status" value="1"/>
</dbReference>
<proteinExistence type="predicted"/>
<keyword evidence="3" id="KW-1003">Cell membrane</keyword>
<dbReference type="InterPro" id="IPR027417">
    <property type="entry name" value="P-loop_NTPase"/>
</dbReference>
<dbReference type="GO" id="GO:0016887">
    <property type="term" value="F:ATP hydrolysis activity"/>
    <property type="evidence" value="ECO:0007669"/>
    <property type="project" value="InterPro"/>
</dbReference>
<dbReference type="OrthoDB" id="39350at2"/>
<keyword evidence="6 10" id="KW-0067">ATP-binding</keyword>
<dbReference type="InterPro" id="IPR003593">
    <property type="entry name" value="AAA+_ATPase"/>
</dbReference>
<dbReference type="RefSeq" id="WP_066495939.1">
    <property type="nucleotide sequence ID" value="NZ_BJMO01000018.1"/>
</dbReference>
<evidence type="ECO:0000256" key="3">
    <source>
        <dbReference type="ARBA" id="ARBA00022475"/>
    </source>
</evidence>
<feature type="domain" description="ABC transporter" evidence="9">
    <location>
        <begin position="239"/>
        <end position="491"/>
    </location>
</feature>
<dbReference type="InterPro" id="IPR003439">
    <property type="entry name" value="ABC_transporter-like_ATP-bd"/>
</dbReference>
<organism evidence="10 11">
    <name type="scientific">Sinomonas atrocyanea</name>
    <dbReference type="NCBI Taxonomy" id="37927"/>
    <lineage>
        <taxon>Bacteria</taxon>
        <taxon>Bacillati</taxon>
        <taxon>Actinomycetota</taxon>
        <taxon>Actinomycetes</taxon>
        <taxon>Micrococcales</taxon>
        <taxon>Micrococcaceae</taxon>
        <taxon>Sinomonas</taxon>
    </lineage>
</organism>
<reference evidence="10 11" key="1">
    <citation type="submission" date="2016-02" db="EMBL/GenBank/DDBJ databases">
        <title>Complete genome of Sinomonas atrocyanea KCTC 3377.</title>
        <authorList>
            <person name="Kim K.M."/>
        </authorList>
    </citation>
    <scope>NUCLEOTIDE SEQUENCE [LARGE SCALE GENOMIC DNA]</scope>
    <source>
        <strain evidence="10 11">KCTC 3377</strain>
    </source>
</reference>
<keyword evidence="4" id="KW-0677">Repeat</keyword>
<dbReference type="PATRIC" id="fig|37927.3.peg.1005"/>
<dbReference type="STRING" id="37927.SA2016_0965"/>
<sequence length="501" mass="53442">MHTAIEFQGVTKVFPGVLALDDVSFTVQGGELVSLMGENGAGKSTLLSILGGEQPPDAGSVLLDGTPVDLSSPITAQRAGIRVIHQEPRFAPGLTVEENILLGHLPNRFGFIHRGDVRQTAAEVCRRLEISLPLDAKAGSIGVAQAQMLEIVKALVFDVKVLALDEPTSSLALTEVEQLFRVLNQLRAEGVTILYVSHRMEEVFALSDGFVVLRDGKLVGTREAAKATEDEIITMMIGRDLENVFPALNPRHGRTALRVENLATAAVGPVSFEVRYGEIVGVAGLVGSGRSRLVRALSGVDRAVSGRMLLDGAAAELRSERDALEKGIAVCPQDRKGLALIPQRSVAENMVLGTPPRRSLFIHPASEDAAVSDYMNKLAVRPPDPRRKVSTLSGGNQQKVVLARSLLRKPRVLILDEPTRGVDVGAKSEIYAVINDLAAQGTAVVVLSSDLIEVLGLSHRVLVMRQGSVAGELPGTAATEESVMKLAVGTTEKNANMKEKA</sequence>
<dbReference type="PROSITE" id="PS00211">
    <property type="entry name" value="ABC_TRANSPORTER_1"/>
    <property type="match status" value="1"/>
</dbReference>
<dbReference type="PANTHER" id="PTHR43790">
    <property type="entry name" value="CARBOHYDRATE TRANSPORT ATP-BINDING PROTEIN MG119-RELATED"/>
    <property type="match status" value="1"/>
</dbReference>
<dbReference type="Pfam" id="PF00005">
    <property type="entry name" value="ABC_tran"/>
    <property type="match status" value="2"/>
</dbReference>
<evidence type="ECO:0000256" key="7">
    <source>
        <dbReference type="ARBA" id="ARBA00022967"/>
    </source>
</evidence>
<dbReference type="PROSITE" id="PS50893">
    <property type="entry name" value="ABC_TRANSPORTER_2"/>
    <property type="match status" value="2"/>
</dbReference>
<dbReference type="SMART" id="SM00382">
    <property type="entry name" value="AAA"/>
    <property type="match status" value="2"/>
</dbReference>
<comment type="subcellular location">
    <subcellularLocation>
        <location evidence="1">Cell membrane</location>
        <topology evidence="1">Peripheral membrane protein</topology>
    </subcellularLocation>
</comment>
<dbReference type="FunFam" id="3.40.50.300:FF:000127">
    <property type="entry name" value="Ribose import ATP-binding protein RbsA"/>
    <property type="match status" value="1"/>
</dbReference>
<dbReference type="Gene3D" id="3.40.50.300">
    <property type="entry name" value="P-loop containing nucleotide triphosphate hydrolases"/>
    <property type="match status" value="2"/>
</dbReference>
<evidence type="ECO:0000256" key="5">
    <source>
        <dbReference type="ARBA" id="ARBA00022741"/>
    </source>
</evidence>
<gene>
    <name evidence="10" type="ORF">SA2016_0965</name>
</gene>
<dbReference type="SUPFAM" id="SSF52540">
    <property type="entry name" value="P-loop containing nucleoside triphosphate hydrolases"/>
    <property type="match status" value="2"/>
</dbReference>
<dbReference type="InterPro" id="IPR050107">
    <property type="entry name" value="ABC_carbohydrate_import_ATPase"/>
</dbReference>
<dbReference type="AlphaFoldDB" id="A0A126ZWV3"/>
<keyword evidence="11" id="KW-1185">Reference proteome</keyword>
<dbReference type="Proteomes" id="UP000070134">
    <property type="component" value="Chromosome"/>
</dbReference>
<evidence type="ECO:0000313" key="11">
    <source>
        <dbReference type="Proteomes" id="UP000070134"/>
    </source>
</evidence>
<keyword evidence="7" id="KW-1278">Translocase</keyword>
<dbReference type="KEGG" id="satk:SA2016_0965"/>
<dbReference type="GO" id="GO:0005524">
    <property type="term" value="F:ATP binding"/>
    <property type="evidence" value="ECO:0007669"/>
    <property type="project" value="UniProtKB-KW"/>
</dbReference>
<feature type="domain" description="ABC transporter" evidence="9">
    <location>
        <begin position="5"/>
        <end position="240"/>
    </location>
</feature>
<dbReference type="GO" id="GO:0005886">
    <property type="term" value="C:plasma membrane"/>
    <property type="evidence" value="ECO:0007669"/>
    <property type="project" value="UniProtKB-SubCell"/>
</dbReference>
<evidence type="ECO:0000256" key="6">
    <source>
        <dbReference type="ARBA" id="ARBA00022840"/>
    </source>
</evidence>